<name>A0ABN0NG95_9GAMM</name>
<gene>
    <name evidence="1" type="ORF">PUND_13429</name>
</gene>
<reference evidence="1" key="2">
    <citation type="submission" date="2013-04" db="EMBL/GenBank/DDBJ databases">
        <title>Genome sequence of Pseudoalteromonas undina.</title>
        <authorList>
            <person name="Xie B.-B."/>
            <person name="Rong J.-C."/>
            <person name="Qin Q.-L."/>
            <person name="Shu Y.-L."/>
            <person name="Zhang Y.-Z."/>
        </authorList>
    </citation>
    <scope>NUCLEOTIDE SEQUENCE</scope>
    <source>
        <strain evidence="1">NCIMB 2128</strain>
    </source>
</reference>
<reference evidence="1" key="1">
    <citation type="journal article" date="2012" name="J. Bacteriol.">
        <title>Genome sequences of type strains of seven species of the marine bacterium Pseudoalteromonas.</title>
        <authorList>
            <person name="Xie B.B."/>
            <person name="Shu Y.L."/>
            <person name="Qin Q.L."/>
            <person name="Rong J.C."/>
            <person name="Zhang X.Y."/>
            <person name="Chen X.L."/>
            <person name="Shi M."/>
            <person name="He H.L."/>
            <person name="Zhou B.C."/>
            <person name="Zhang Y.Z."/>
        </authorList>
    </citation>
    <scope>NUCLEOTIDE SEQUENCE [LARGE SCALE GENOMIC DNA]</scope>
    <source>
        <strain evidence="1">NCIMB 2128</strain>
    </source>
</reference>
<keyword evidence="2" id="KW-1185">Reference proteome</keyword>
<dbReference type="Proteomes" id="UP000016534">
    <property type="component" value="Unassembled WGS sequence"/>
</dbReference>
<dbReference type="Pfam" id="PF13289">
    <property type="entry name" value="SIR2_2"/>
    <property type="match status" value="1"/>
</dbReference>
<organism evidence="1 2">
    <name type="scientific">Pseudoalteromonas undina</name>
    <dbReference type="NCBI Taxonomy" id="43660"/>
    <lineage>
        <taxon>Bacteria</taxon>
        <taxon>Pseudomonadati</taxon>
        <taxon>Pseudomonadota</taxon>
        <taxon>Gammaproteobacteria</taxon>
        <taxon>Alteromonadales</taxon>
        <taxon>Pseudoalteromonadaceae</taxon>
        <taxon>Pseudoalteromonas</taxon>
    </lineage>
</organism>
<evidence type="ECO:0000313" key="2">
    <source>
        <dbReference type="Proteomes" id="UP000016534"/>
    </source>
</evidence>
<protein>
    <submittedName>
        <fullName evidence="1">Sir2-like protein</fullName>
    </submittedName>
</protein>
<evidence type="ECO:0000313" key="1">
    <source>
        <dbReference type="EMBL" id="ERG60170.1"/>
    </source>
</evidence>
<accession>A0ABN0NG95</accession>
<sequence length="282" mass="32117">MIDWPASLVREIGRRRAFVFLGAGVSASAIHTDGDAPQTWLQFMNMASQLITDNILKDEVEELIGQKKYLLALQAIKNSANPAEYDALMNQSFNNPKFKASKLHEHILDLDLEIVVTTNFDKIYESYCHHTANDGYRVLTYKSEDLGDLLRSDTRLIIKAHGCINDSRSMIFTKAQYHSAKKNHPQFYELLKAIFLTHTCVFIGCSMDDPDILLALEEVKVTSSSTFPHYVITKKDANSEIAKNDWNETYNIKALEYGPNHTDLYADLKNLNDRVAEFRAVY</sequence>
<dbReference type="InterPro" id="IPR029035">
    <property type="entry name" value="DHS-like_NAD/FAD-binding_dom"/>
</dbReference>
<proteinExistence type="predicted"/>
<dbReference type="EMBL" id="AHCF02000032">
    <property type="protein sequence ID" value="ERG60170.1"/>
    <property type="molecule type" value="Genomic_DNA"/>
</dbReference>
<comment type="caution">
    <text evidence="1">The sequence shown here is derived from an EMBL/GenBank/DDBJ whole genome shotgun (WGS) entry which is preliminary data.</text>
</comment>
<dbReference type="SUPFAM" id="SSF52467">
    <property type="entry name" value="DHS-like NAD/FAD-binding domain"/>
    <property type="match status" value="1"/>
</dbReference>